<evidence type="ECO:0000256" key="2">
    <source>
        <dbReference type="SAM" id="SignalP"/>
    </source>
</evidence>
<dbReference type="PANTHER" id="PTHR23124">
    <property type="entry name" value="C-TYPE LECTIN DOMAIN-CONTAINING PROTEIN-RELATED-RELATED"/>
    <property type="match status" value="1"/>
</dbReference>
<dbReference type="PANTHER" id="PTHR23124:SF144">
    <property type="entry name" value="C-TYPE LECTIN DOMAIN-CONTAINING PROTEIN"/>
    <property type="match status" value="1"/>
</dbReference>
<keyword evidence="2" id="KW-0732">Signal</keyword>
<feature type="chain" id="PRO_5004158636" evidence="2">
    <location>
        <begin position="20"/>
        <end position="318"/>
    </location>
</feature>
<dbReference type="SMR" id="O44916"/>
<dbReference type="PROSITE" id="PS50041">
    <property type="entry name" value="C_TYPE_LECTIN_2"/>
    <property type="match status" value="1"/>
</dbReference>
<sequence>MLSLKFYLIFTLLAVGMSGQITTLLADTSDEDCEIDEEQTCAQACQATTTLSSTTASTVTPTPILTTVTTTSTTTTVTTTPIPTTVTSTHIPTTVTTTSIPTTVPSTQLPTTVTTTPIPTTTTRKTTTTTLRPTKPRPMTKPRVKVCPYGWATFNRPSGKWCIKVFIGHHAAQADAEEACRSIGTTLTGLQNKQEALFIQKSLLSLIPQQSGSVWLGLQRTARCMGQPLTATCSRTTAFEWTDNSATGTDGFLFQTGQPDNGRLNQNCALFLASIDPFIDARGRYYAATFEDVNCVATFVTGNMNRKTRGFACGMRPT</sequence>
<gene>
    <name evidence="4 6" type="primary">clec-127</name>
    <name evidence="4" type="ORF">CELE_W10G11.5</name>
    <name evidence="6" type="ORF">W10G11.5</name>
</gene>
<dbReference type="CDD" id="cd00037">
    <property type="entry name" value="CLECT"/>
    <property type="match status" value="1"/>
</dbReference>
<organism evidence="4 5">
    <name type="scientific">Caenorhabditis elegans</name>
    <dbReference type="NCBI Taxonomy" id="6239"/>
    <lineage>
        <taxon>Eukaryota</taxon>
        <taxon>Metazoa</taxon>
        <taxon>Ecdysozoa</taxon>
        <taxon>Nematoda</taxon>
        <taxon>Chromadorea</taxon>
        <taxon>Rhabditida</taxon>
        <taxon>Rhabditina</taxon>
        <taxon>Rhabditomorpha</taxon>
        <taxon>Rhabditoidea</taxon>
        <taxon>Rhabditidae</taxon>
        <taxon>Peloderinae</taxon>
        <taxon>Caenorhabditis</taxon>
    </lineage>
</organism>
<dbReference type="OrthoDB" id="441660at2759"/>
<evidence type="ECO:0000313" key="5">
    <source>
        <dbReference type="Proteomes" id="UP000001940"/>
    </source>
</evidence>
<dbReference type="InParanoid" id="O44916"/>
<dbReference type="GeneID" id="189338"/>
<dbReference type="SUPFAM" id="SSF56436">
    <property type="entry name" value="C-type lectin-like"/>
    <property type="match status" value="1"/>
</dbReference>
<dbReference type="STRING" id="6239.W10G11.5.1"/>
<accession>O44916</accession>
<feature type="region of interest" description="Disordered" evidence="1">
    <location>
        <begin position="97"/>
        <end position="141"/>
    </location>
</feature>
<dbReference type="Pfam" id="PF00059">
    <property type="entry name" value="Lectin_C"/>
    <property type="match status" value="1"/>
</dbReference>
<dbReference type="CTD" id="189338"/>
<dbReference type="InterPro" id="IPR016186">
    <property type="entry name" value="C-type_lectin-like/link_sf"/>
</dbReference>
<dbReference type="AGR" id="WB:WBGene00021138"/>
<dbReference type="FunCoup" id="O44916">
    <property type="interactions" value="2"/>
</dbReference>
<dbReference type="KEGG" id="cel:CELE_W10G11.5"/>
<dbReference type="InterPro" id="IPR016187">
    <property type="entry name" value="CTDL_fold"/>
</dbReference>
<evidence type="ECO:0000313" key="6">
    <source>
        <dbReference type="WormBase" id="W10G11.5"/>
    </source>
</evidence>
<keyword evidence="5" id="KW-1185">Reference proteome</keyword>
<dbReference type="HOGENOM" id="CLU_875025_0_0_1"/>
<dbReference type="PaxDb" id="6239-W10G11.5"/>
<evidence type="ECO:0000313" key="4">
    <source>
        <dbReference type="EMBL" id="CCD73666.2"/>
    </source>
</evidence>
<evidence type="ECO:0000256" key="1">
    <source>
        <dbReference type="SAM" id="MobiDB-lite"/>
    </source>
</evidence>
<dbReference type="EMBL" id="BX284602">
    <property type="protein sequence ID" value="CCD73666.2"/>
    <property type="molecule type" value="Genomic_DNA"/>
</dbReference>
<dbReference type="Proteomes" id="UP000001940">
    <property type="component" value="Chromosome II"/>
</dbReference>
<protein>
    <submittedName>
        <fullName evidence="4">C-type lectin domain-containing protein</fullName>
    </submittedName>
</protein>
<dbReference type="UCSC" id="W10G11.5">
    <property type="organism name" value="c. elegans"/>
</dbReference>
<reference evidence="4 5" key="1">
    <citation type="journal article" date="1998" name="Science">
        <title>Genome sequence of the nematode C. elegans: a platform for investigating biology.</title>
        <authorList>
            <consortium name="The C. elegans sequencing consortium"/>
            <person name="Sulson J.E."/>
            <person name="Waterston R."/>
        </authorList>
    </citation>
    <scope>NUCLEOTIDE SEQUENCE [LARGE SCALE GENOMIC DNA]</scope>
    <source>
        <strain evidence="4 5">Bristol N2</strain>
    </source>
</reference>
<feature type="domain" description="C-type lectin" evidence="3">
    <location>
        <begin position="158"/>
        <end position="295"/>
    </location>
</feature>
<dbReference type="InterPro" id="IPR001304">
    <property type="entry name" value="C-type_lectin-like"/>
</dbReference>
<evidence type="ECO:0000259" key="3">
    <source>
        <dbReference type="PROSITE" id="PS50041"/>
    </source>
</evidence>
<name>O44916_CAEEL</name>
<dbReference type="RefSeq" id="NP_494580.2">
    <property type="nucleotide sequence ID" value="NM_062179.2"/>
</dbReference>
<dbReference type="Gene3D" id="3.10.100.10">
    <property type="entry name" value="Mannose-Binding Protein A, subunit A"/>
    <property type="match status" value="1"/>
</dbReference>
<dbReference type="SMART" id="SM00034">
    <property type="entry name" value="CLECT"/>
    <property type="match status" value="1"/>
</dbReference>
<feature type="compositionally biased region" description="Low complexity" evidence="1">
    <location>
        <begin position="97"/>
        <end position="133"/>
    </location>
</feature>
<feature type="signal peptide" evidence="2">
    <location>
        <begin position="1"/>
        <end position="19"/>
    </location>
</feature>
<dbReference type="WormBase" id="W10G11.5">
    <property type="protein sequence ID" value="CE48292"/>
    <property type="gene ID" value="WBGene00021138"/>
    <property type="gene designation" value="clec-127"/>
</dbReference>
<dbReference type="AlphaFoldDB" id="O44916"/>
<proteinExistence type="predicted"/>
<dbReference type="PIR" id="E88103">
    <property type="entry name" value="E88103"/>
</dbReference>
<dbReference type="eggNOG" id="KOG4297">
    <property type="taxonomic scope" value="Eukaryota"/>
</dbReference>